<comment type="catalytic activity">
    <reaction evidence="11 12">
        <text>UMP + ATP = UDP + ADP</text>
        <dbReference type="Rhea" id="RHEA:24400"/>
        <dbReference type="ChEBI" id="CHEBI:30616"/>
        <dbReference type="ChEBI" id="CHEBI:57865"/>
        <dbReference type="ChEBI" id="CHEBI:58223"/>
        <dbReference type="ChEBI" id="CHEBI:456216"/>
        <dbReference type="EC" id="2.7.4.22"/>
    </reaction>
</comment>
<dbReference type="Gene3D" id="3.40.1160.10">
    <property type="entry name" value="Acetylglutamate kinase-like"/>
    <property type="match status" value="1"/>
</dbReference>
<evidence type="ECO:0000313" key="14">
    <source>
        <dbReference type="EMBL" id="PDO10622.1"/>
    </source>
</evidence>
<feature type="binding site" evidence="12">
    <location>
        <position position="57"/>
    </location>
    <ligand>
        <name>UMP</name>
        <dbReference type="ChEBI" id="CHEBI:57865"/>
    </ligand>
</feature>
<evidence type="ECO:0000256" key="10">
    <source>
        <dbReference type="ARBA" id="ARBA00022975"/>
    </source>
</evidence>
<keyword evidence="9 12" id="KW-0067">ATP-binding</keyword>
<comment type="similarity">
    <text evidence="3 12">Belongs to the UMP kinase family.</text>
</comment>
<dbReference type="Pfam" id="PF00696">
    <property type="entry name" value="AA_kinase"/>
    <property type="match status" value="1"/>
</dbReference>
<keyword evidence="7 12" id="KW-0547">Nucleotide-binding</keyword>
<feature type="binding site" evidence="12">
    <location>
        <begin position="138"/>
        <end position="145"/>
    </location>
    <ligand>
        <name>UMP</name>
        <dbReference type="ChEBI" id="CHEBI:57865"/>
    </ligand>
</feature>
<comment type="caution">
    <text evidence="12">Lacks conserved residue(s) required for the propagation of feature annotation.</text>
</comment>
<feature type="binding site" evidence="12">
    <location>
        <begin position="15"/>
        <end position="18"/>
    </location>
    <ligand>
        <name>ATP</name>
        <dbReference type="ChEBI" id="CHEBI:30616"/>
    </ligand>
</feature>
<feature type="binding site" evidence="12">
    <location>
        <position position="172"/>
    </location>
    <ligand>
        <name>ATP</name>
        <dbReference type="ChEBI" id="CHEBI:30616"/>
    </ligand>
</feature>
<accession>A0A2A6E119</accession>
<evidence type="ECO:0000256" key="1">
    <source>
        <dbReference type="ARBA" id="ARBA00004496"/>
    </source>
</evidence>
<feature type="region of interest" description="Involved in allosteric activation by GTP" evidence="12">
    <location>
        <begin position="23"/>
        <end position="28"/>
    </location>
</feature>
<keyword evidence="8 12" id="KW-0418">Kinase</keyword>
<dbReference type="SUPFAM" id="SSF53633">
    <property type="entry name" value="Carbamate kinase-like"/>
    <property type="match status" value="1"/>
</dbReference>
<evidence type="ECO:0000256" key="6">
    <source>
        <dbReference type="ARBA" id="ARBA00022679"/>
    </source>
</evidence>
<comment type="function">
    <text evidence="12">Catalyzes the reversible phosphorylation of UMP to UDP.</text>
</comment>
<dbReference type="InterPro" id="IPR036393">
    <property type="entry name" value="AceGlu_kinase-like_sf"/>
</dbReference>
<dbReference type="UniPathway" id="UPA00159">
    <property type="reaction ID" value="UER00275"/>
</dbReference>
<feature type="binding site" evidence="12">
    <location>
        <position position="58"/>
    </location>
    <ligand>
        <name>ATP</name>
        <dbReference type="ChEBI" id="CHEBI:30616"/>
    </ligand>
</feature>
<dbReference type="GO" id="GO:0044210">
    <property type="term" value="P:'de novo' CTP biosynthetic process"/>
    <property type="evidence" value="ECO:0007669"/>
    <property type="project" value="UniProtKB-UniRule"/>
</dbReference>
<keyword evidence="5 12" id="KW-0021">Allosteric enzyme</keyword>
<evidence type="ECO:0000256" key="9">
    <source>
        <dbReference type="ARBA" id="ARBA00022840"/>
    </source>
</evidence>
<evidence type="ECO:0000256" key="11">
    <source>
        <dbReference type="ARBA" id="ARBA00047767"/>
    </source>
</evidence>
<comment type="activity regulation">
    <text evidence="12">Allosterically activated by GTP. Inhibited by UTP.</text>
</comment>
<dbReference type="AlphaFoldDB" id="A0A2A6E119"/>
<dbReference type="GO" id="GO:0006225">
    <property type="term" value="P:UDP biosynthetic process"/>
    <property type="evidence" value="ECO:0007669"/>
    <property type="project" value="TreeGrafter"/>
</dbReference>
<keyword evidence="6 12" id="KW-0808">Transferase</keyword>
<feature type="binding site" evidence="12">
    <location>
        <position position="62"/>
    </location>
    <ligand>
        <name>ATP</name>
        <dbReference type="ChEBI" id="CHEBI:30616"/>
    </ligand>
</feature>
<evidence type="ECO:0000259" key="13">
    <source>
        <dbReference type="Pfam" id="PF00696"/>
    </source>
</evidence>
<keyword evidence="10 12" id="KW-0665">Pyrimidine biosynthesis</keyword>
<evidence type="ECO:0000256" key="3">
    <source>
        <dbReference type="ARBA" id="ARBA00007614"/>
    </source>
</evidence>
<dbReference type="PANTHER" id="PTHR42833:SF4">
    <property type="entry name" value="URIDYLATE KINASE PUMPKIN, CHLOROPLASTIC"/>
    <property type="match status" value="1"/>
</dbReference>
<dbReference type="HAMAP" id="MF_01220_B">
    <property type="entry name" value="PyrH_B"/>
    <property type="match status" value="1"/>
</dbReference>
<dbReference type="GO" id="GO:0033862">
    <property type="term" value="F:UMP kinase activity"/>
    <property type="evidence" value="ECO:0007669"/>
    <property type="project" value="UniProtKB-EC"/>
</dbReference>
<dbReference type="GO" id="GO:0005524">
    <property type="term" value="F:ATP binding"/>
    <property type="evidence" value="ECO:0007669"/>
    <property type="project" value="UniProtKB-KW"/>
</dbReference>
<comment type="caution">
    <text evidence="14">The sequence shown here is derived from an EMBL/GenBank/DDBJ whole genome shotgun (WGS) entry which is preliminary data.</text>
</comment>
<feature type="binding site" evidence="12">
    <location>
        <position position="166"/>
    </location>
    <ligand>
        <name>ATP</name>
        <dbReference type="ChEBI" id="CHEBI:30616"/>
    </ligand>
</feature>
<evidence type="ECO:0000256" key="5">
    <source>
        <dbReference type="ARBA" id="ARBA00022533"/>
    </source>
</evidence>
<dbReference type="GO" id="GO:0005737">
    <property type="term" value="C:cytoplasm"/>
    <property type="evidence" value="ECO:0007669"/>
    <property type="project" value="UniProtKB-SubCell"/>
</dbReference>
<dbReference type="InterPro" id="IPR011817">
    <property type="entry name" value="Uridylate_kinase"/>
</dbReference>
<dbReference type="EMBL" id="MOXJ01000012">
    <property type="protein sequence ID" value="PDO10622.1"/>
    <property type="molecule type" value="Genomic_DNA"/>
</dbReference>
<comment type="subcellular location">
    <subcellularLocation>
        <location evidence="1 12">Cytoplasm</location>
    </subcellularLocation>
</comment>
<keyword evidence="4 12" id="KW-0963">Cytoplasm</keyword>
<name>A0A2A6E119_9BACL</name>
<dbReference type="CDD" id="cd04254">
    <property type="entry name" value="AAK_UMPK-PyrH-Ec"/>
    <property type="match status" value="1"/>
</dbReference>
<dbReference type="Proteomes" id="UP000243688">
    <property type="component" value="Unassembled WGS sequence"/>
</dbReference>
<evidence type="ECO:0000256" key="2">
    <source>
        <dbReference type="ARBA" id="ARBA00004791"/>
    </source>
</evidence>
<dbReference type="PIRSF" id="PIRSF005650">
    <property type="entry name" value="Uridylate_kin"/>
    <property type="match status" value="1"/>
</dbReference>
<feature type="binding site" evidence="12">
    <location>
        <position position="175"/>
    </location>
    <ligand>
        <name>ATP</name>
        <dbReference type="ChEBI" id="CHEBI:30616"/>
    </ligand>
</feature>
<protein>
    <recommendedName>
        <fullName evidence="12">Uridylate kinase</fullName>
        <shortName evidence="12">UK</shortName>
        <ecNumber evidence="12">2.7.4.22</ecNumber>
    </recommendedName>
    <alternativeName>
        <fullName evidence="12">Uridine monophosphate kinase</fullName>
        <shortName evidence="12">UMP kinase</shortName>
        <shortName evidence="12">UMPK</shortName>
    </alternativeName>
</protein>
<proteinExistence type="inferred from homology"/>
<dbReference type="PANTHER" id="PTHR42833">
    <property type="entry name" value="URIDYLATE KINASE"/>
    <property type="match status" value="1"/>
</dbReference>
<dbReference type="InterPro" id="IPR001048">
    <property type="entry name" value="Asp/Glu/Uridylate_kinase"/>
</dbReference>
<dbReference type="EC" id="2.7.4.22" evidence="12"/>
<feature type="binding site" evidence="12">
    <location>
        <position position="77"/>
    </location>
    <ligand>
        <name>UMP</name>
        <dbReference type="ChEBI" id="CHEBI:57865"/>
    </ligand>
</feature>
<sequence>MVEQPRPKYRRIVLKLSGEALAGPAGYGIDSATILSIAEQVKEVHDLGVEVAIVVGGGNIWRGIAGSAKGMDRATADYMGMLATVINALALQDALERIGVATRVQSSISMQQVAEPYIRRRAIRHLEKGRVVIFAAGTGNPFFSTDTTAALRAAEIEADVILMAKNKVDGVYSADPLKDANAVKYESLTYLDMLNLNLGVMDATASSLCMDNNIPLIVFSITEAGNIRRAVMGEKIGTIVKGSAN</sequence>
<organism evidence="14 15">
    <name type="scientific">Candidatus Reconcilbacillus cellulovorans</name>
    <dbReference type="NCBI Taxonomy" id="1906605"/>
    <lineage>
        <taxon>Bacteria</taxon>
        <taxon>Bacillati</taxon>
        <taxon>Bacillota</taxon>
        <taxon>Bacilli</taxon>
        <taxon>Bacillales</taxon>
        <taxon>Paenibacillaceae</taxon>
        <taxon>Candidatus Reconcilbacillus</taxon>
    </lineage>
</organism>
<evidence type="ECO:0000313" key="15">
    <source>
        <dbReference type="Proteomes" id="UP000243688"/>
    </source>
</evidence>
<evidence type="ECO:0000256" key="8">
    <source>
        <dbReference type="ARBA" id="ARBA00022777"/>
    </source>
</evidence>
<evidence type="ECO:0000256" key="4">
    <source>
        <dbReference type="ARBA" id="ARBA00022490"/>
    </source>
</evidence>
<evidence type="ECO:0000256" key="7">
    <source>
        <dbReference type="ARBA" id="ARBA00022741"/>
    </source>
</evidence>
<comment type="pathway">
    <text evidence="2 12">Pyrimidine metabolism; CTP biosynthesis via de novo pathway; UDP from UMP (UMPK route): step 1/1.</text>
</comment>
<reference evidence="14 15" key="1">
    <citation type="submission" date="2016-12" db="EMBL/GenBank/DDBJ databases">
        <title>Candidatus Reconcilibacillus cellulovorans genome.</title>
        <authorList>
            <person name="Kolinko S."/>
            <person name="Wu Y.-W."/>
            <person name="Tachea F."/>
            <person name="Denzel E."/>
            <person name="Hiras J."/>
            <person name="Baecker N."/>
            <person name="Chan L.J."/>
            <person name="Eichorst S.A."/>
            <person name="Frey D."/>
            <person name="Adams P.D."/>
            <person name="Pray T."/>
            <person name="Tanjore D."/>
            <person name="Petzold C.J."/>
            <person name="Gladden J.M."/>
            <person name="Simmons B.A."/>
            <person name="Singer S.W."/>
        </authorList>
    </citation>
    <scope>NUCLEOTIDE SEQUENCE [LARGE SCALE GENOMIC DNA]</scope>
    <source>
        <strain evidence="14">JTherm</strain>
    </source>
</reference>
<dbReference type="FunFam" id="3.40.1160.10:FF:000001">
    <property type="entry name" value="Uridylate kinase"/>
    <property type="match status" value="1"/>
</dbReference>
<dbReference type="NCBIfam" id="TIGR02075">
    <property type="entry name" value="pyrH_bact"/>
    <property type="match status" value="1"/>
</dbReference>
<feature type="domain" description="Aspartate/glutamate/uridylate kinase" evidence="13">
    <location>
        <begin position="11"/>
        <end position="220"/>
    </location>
</feature>
<evidence type="ECO:0000256" key="12">
    <source>
        <dbReference type="HAMAP-Rule" id="MF_01220"/>
    </source>
</evidence>
<dbReference type="InterPro" id="IPR015963">
    <property type="entry name" value="Uridylate_kinase_bac"/>
</dbReference>
<comment type="subunit">
    <text evidence="12">Homohexamer.</text>
</comment>
<gene>
    <name evidence="12" type="primary">pyrH</name>
    <name evidence="14" type="ORF">BLM47_06505</name>
</gene>